<reference evidence="1 2" key="1">
    <citation type="submission" date="2017-09" db="EMBL/GenBank/DDBJ databases">
        <authorList>
            <consortium name="International Durum Wheat Genome Sequencing Consortium (IDWGSC)"/>
            <person name="Milanesi L."/>
        </authorList>
    </citation>
    <scope>NUCLEOTIDE SEQUENCE [LARGE SCALE GENOMIC DNA]</scope>
    <source>
        <strain evidence="2">cv. Svevo</strain>
    </source>
</reference>
<protein>
    <submittedName>
        <fullName evidence="1">Uncharacterized protein</fullName>
    </submittedName>
</protein>
<accession>A0A9R0Q926</accession>
<dbReference type="Proteomes" id="UP000324705">
    <property type="component" value="Chromosome 1A"/>
</dbReference>
<dbReference type="EMBL" id="LT934111">
    <property type="protein sequence ID" value="VAH05085.1"/>
    <property type="molecule type" value="Genomic_DNA"/>
</dbReference>
<gene>
    <name evidence="1" type="ORF">TRITD_1Av1G113630</name>
</gene>
<dbReference type="Gramene" id="TRITD1Av1G113630.4">
    <property type="protein sequence ID" value="TRITD1Av1G113630.4"/>
    <property type="gene ID" value="TRITD1Av1G113630"/>
</dbReference>
<sequence length="111" mass="12216">MLDEGKELGMPDGVLINGKGPYRYNDSLVPAGIEHETIDVHPGNSLPHIIALLLLAFWVGNLHHFYSELNDKNPWQKKKKNLRSGGAGCASCIAFIQTSVFSLDKNLVSEN</sequence>
<keyword evidence="2" id="KW-1185">Reference proteome</keyword>
<evidence type="ECO:0000313" key="2">
    <source>
        <dbReference type="Proteomes" id="UP000324705"/>
    </source>
</evidence>
<organism evidence="1 2">
    <name type="scientific">Triticum turgidum subsp. durum</name>
    <name type="common">Durum wheat</name>
    <name type="synonym">Triticum durum</name>
    <dbReference type="NCBI Taxonomy" id="4567"/>
    <lineage>
        <taxon>Eukaryota</taxon>
        <taxon>Viridiplantae</taxon>
        <taxon>Streptophyta</taxon>
        <taxon>Embryophyta</taxon>
        <taxon>Tracheophyta</taxon>
        <taxon>Spermatophyta</taxon>
        <taxon>Magnoliopsida</taxon>
        <taxon>Liliopsida</taxon>
        <taxon>Poales</taxon>
        <taxon>Poaceae</taxon>
        <taxon>BOP clade</taxon>
        <taxon>Pooideae</taxon>
        <taxon>Triticodae</taxon>
        <taxon>Triticeae</taxon>
        <taxon>Triticinae</taxon>
        <taxon>Triticum</taxon>
    </lineage>
</organism>
<evidence type="ECO:0000313" key="1">
    <source>
        <dbReference type="EMBL" id="VAH05085.1"/>
    </source>
</evidence>
<dbReference type="AlphaFoldDB" id="A0A9R0Q926"/>
<name>A0A9R0Q926_TRITD</name>
<proteinExistence type="predicted"/>